<reference evidence="3 4" key="1">
    <citation type="submission" date="2019-02" db="EMBL/GenBank/DDBJ databases">
        <title>Halieaceae_genomes.</title>
        <authorList>
            <person name="Li S.-H."/>
        </authorList>
    </citation>
    <scope>NUCLEOTIDE SEQUENCE [LARGE SCALE GENOMIC DNA]</scope>
    <source>
        <strain evidence="3 4">JH123</strain>
    </source>
</reference>
<name>A0ABY6Q2S7_9GAMM</name>
<dbReference type="PRINTS" id="PR00412">
    <property type="entry name" value="EPOXHYDRLASE"/>
</dbReference>
<accession>A0ABY6Q2S7</accession>
<dbReference type="GO" id="GO:0016787">
    <property type="term" value="F:hydrolase activity"/>
    <property type="evidence" value="ECO:0007669"/>
    <property type="project" value="UniProtKB-KW"/>
</dbReference>
<organism evidence="3 4">
    <name type="scientific">Candidatus Paraluminiphilus aquimaris</name>
    <dbReference type="NCBI Taxonomy" id="2518994"/>
    <lineage>
        <taxon>Bacteria</taxon>
        <taxon>Pseudomonadati</taxon>
        <taxon>Pseudomonadota</taxon>
        <taxon>Gammaproteobacteria</taxon>
        <taxon>Cellvibrionales</taxon>
        <taxon>Halieaceae</taxon>
        <taxon>Candidatus Paraluminiphilus</taxon>
    </lineage>
</organism>
<dbReference type="SUPFAM" id="SSF53474">
    <property type="entry name" value="alpha/beta-Hydrolases"/>
    <property type="match status" value="1"/>
</dbReference>
<evidence type="ECO:0000256" key="1">
    <source>
        <dbReference type="ARBA" id="ARBA00022801"/>
    </source>
</evidence>
<proteinExistence type="predicted"/>
<evidence type="ECO:0000259" key="2">
    <source>
        <dbReference type="Pfam" id="PF00561"/>
    </source>
</evidence>
<sequence>MERLFTLNNGELCFTAVEEGQGPLVLCLHGFPDCYKSFRYQLPLLAEQGYRAISVSLRGYEPSSQPVEGDYSLESIASDVIAFMDELGEEKAHLVGHDWGAAIVYTAGAAAPERFYSLTTMAVPHSGRFVNDAFFKPKQALLSWYMVFFQLRGIADFTVRRDNFAFIRWLWKVWSPNWHPGEEALSEVLDTLRQPGVQRASLAYYREALSPKQLPLTPARRAANAYPVPVPTLAITGRNDGCIDSDIFQALCKSEDFPMGLEVRVVENAGHFLHQEQPEAVNELLLSWLRRHP</sequence>
<dbReference type="RefSeq" id="WP_279242279.1">
    <property type="nucleotide sequence ID" value="NZ_CP036501.1"/>
</dbReference>
<gene>
    <name evidence="3" type="ORF">E0F26_01510</name>
</gene>
<dbReference type="InterPro" id="IPR000073">
    <property type="entry name" value="AB_hydrolase_1"/>
</dbReference>
<keyword evidence="1 3" id="KW-0378">Hydrolase</keyword>
<dbReference type="Pfam" id="PF00561">
    <property type="entry name" value="Abhydrolase_1"/>
    <property type="match status" value="1"/>
</dbReference>
<dbReference type="PANTHER" id="PTHR43329">
    <property type="entry name" value="EPOXIDE HYDROLASE"/>
    <property type="match status" value="1"/>
</dbReference>
<dbReference type="Proteomes" id="UP001317963">
    <property type="component" value="Chromosome"/>
</dbReference>
<dbReference type="InterPro" id="IPR029058">
    <property type="entry name" value="AB_hydrolase_fold"/>
</dbReference>
<dbReference type="EMBL" id="CP036501">
    <property type="protein sequence ID" value="UZP73487.1"/>
    <property type="molecule type" value="Genomic_DNA"/>
</dbReference>
<dbReference type="Gene3D" id="3.40.50.1820">
    <property type="entry name" value="alpha/beta hydrolase"/>
    <property type="match status" value="1"/>
</dbReference>
<feature type="domain" description="AB hydrolase-1" evidence="2">
    <location>
        <begin position="23"/>
        <end position="276"/>
    </location>
</feature>
<evidence type="ECO:0000313" key="3">
    <source>
        <dbReference type="EMBL" id="UZP73487.1"/>
    </source>
</evidence>
<dbReference type="InterPro" id="IPR000639">
    <property type="entry name" value="Epox_hydrolase-like"/>
</dbReference>
<evidence type="ECO:0000313" key="4">
    <source>
        <dbReference type="Proteomes" id="UP001317963"/>
    </source>
</evidence>
<keyword evidence="4" id="KW-1185">Reference proteome</keyword>
<protein>
    <submittedName>
        <fullName evidence="3">Alpha/beta hydrolase</fullName>
    </submittedName>
</protein>